<feature type="transmembrane region" description="Helical" evidence="1">
    <location>
        <begin position="71"/>
        <end position="89"/>
    </location>
</feature>
<feature type="transmembrane region" description="Helical" evidence="1">
    <location>
        <begin position="120"/>
        <end position="138"/>
    </location>
</feature>
<dbReference type="AlphaFoldDB" id="A0A4S3M1Q2"/>
<feature type="transmembrane region" description="Helical" evidence="1">
    <location>
        <begin position="37"/>
        <end position="59"/>
    </location>
</feature>
<name>A0A4S3M1Q2_9FLAO</name>
<comment type="caution">
    <text evidence="2">The sequence shown here is derived from an EMBL/GenBank/DDBJ whole genome shotgun (WGS) entry which is preliminary data.</text>
</comment>
<keyword evidence="1" id="KW-0472">Membrane</keyword>
<evidence type="ECO:0000313" key="3">
    <source>
        <dbReference type="Proteomes" id="UP000305939"/>
    </source>
</evidence>
<keyword evidence="3" id="KW-1185">Reference proteome</keyword>
<keyword evidence="1" id="KW-1133">Transmembrane helix</keyword>
<gene>
    <name evidence="2" type="ORF">E7Z59_01505</name>
</gene>
<dbReference type="EMBL" id="SSMC01000001">
    <property type="protein sequence ID" value="THD69034.1"/>
    <property type="molecule type" value="Genomic_DNA"/>
</dbReference>
<evidence type="ECO:0000256" key="1">
    <source>
        <dbReference type="SAM" id="Phobius"/>
    </source>
</evidence>
<dbReference type="Proteomes" id="UP000305939">
    <property type="component" value="Unassembled WGS sequence"/>
</dbReference>
<evidence type="ECO:0000313" key="2">
    <source>
        <dbReference type="EMBL" id="THD69034.1"/>
    </source>
</evidence>
<keyword evidence="1" id="KW-0812">Transmembrane</keyword>
<feature type="transmembrane region" description="Helical" evidence="1">
    <location>
        <begin position="7"/>
        <end position="25"/>
    </location>
</feature>
<proteinExistence type="predicted"/>
<dbReference type="OrthoDB" id="1446429at2"/>
<sequence length="144" mass="15428">MYRIAKILAIILGVVGLVIWVMIARDENPAGSGMVDLMINLGYYMTIITAVVTFAFAVWQLITHPDKLKKALISLGAFAVVLVIAYAVLASGTNINLDSLAQRGIVVDEGTSKMVGAGLWAFYLLALIAVLSMVFAGVKKILNN</sequence>
<dbReference type="RefSeq" id="WP_136334524.1">
    <property type="nucleotide sequence ID" value="NZ_QXMP01000004.1"/>
</dbReference>
<organism evidence="2 3">
    <name type="scientific">Robertkochia marina</name>
    <dbReference type="NCBI Taxonomy" id="1227945"/>
    <lineage>
        <taxon>Bacteria</taxon>
        <taxon>Pseudomonadati</taxon>
        <taxon>Bacteroidota</taxon>
        <taxon>Flavobacteriia</taxon>
        <taxon>Flavobacteriales</taxon>
        <taxon>Flavobacteriaceae</taxon>
        <taxon>Robertkochia</taxon>
    </lineage>
</organism>
<accession>A0A4S3M1Q2</accession>
<protein>
    <submittedName>
        <fullName evidence="2">Uncharacterized protein</fullName>
    </submittedName>
</protein>
<reference evidence="2 3" key="1">
    <citation type="submission" date="2019-04" db="EMBL/GenBank/DDBJ databases">
        <title>Draft genome sequence of Robertkochia marina CC-AMO-30D.</title>
        <authorList>
            <person name="Hameed A."/>
            <person name="Lin S.-Y."/>
            <person name="Shahina M."/>
            <person name="Lai W.-A."/>
            <person name="Young C.-C."/>
        </authorList>
    </citation>
    <scope>NUCLEOTIDE SEQUENCE [LARGE SCALE GENOMIC DNA]</scope>
    <source>
        <strain evidence="2 3">CC-AMO-30D</strain>
    </source>
</reference>